<keyword evidence="10" id="KW-0645">Protease</keyword>
<dbReference type="Proteomes" id="UP000184420">
    <property type="component" value="Unassembled WGS sequence"/>
</dbReference>
<feature type="transmembrane region" description="Helical" evidence="8">
    <location>
        <begin position="268"/>
        <end position="288"/>
    </location>
</feature>
<dbReference type="STRING" id="1419482.SAMN05444266_101325"/>
<feature type="region of interest" description="Disordered" evidence="7">
    <location>
        <begin position="299"/>
        <end position="325"/>
    </location>
</feature>
<feature type="compositionally biased region" description="Basic and acidic residues" evidence="7">
    <location>
        <begin position="303"/>
        <end position="319"/>
    </location>
</feature>
<protein>
    <submittedName>
        <fullName evidence="10">Membrane associated serine protease, rhomboid family</fullName>
    </submittedName>
</protein>
<comment type="subcellular location">
    <subcellularLocation>
        <location evidence="1">Membrane</location>
        <topology evidence="1">Multi-pass membrane protein</topology>
    </subcellularLocation>
</comment>
<dbReference type="InterPro" id="IPR050925">
    <property type="entry name" value="Rhomboid_protease_S54"/>
</dbReference>
<dbReference type="GO" id="GO:0006508">
    <property type="term" value="P:proteolysis"/>
    <property type="evidence" value="ECO:0007669"/>
    <property type="project" value="UniProtKB-KW"/>
</dbReference>
<keyword evidence="11" id="KW-1185">Reference proteome</keyword>
<evidence type="ECO:0000256" key="8">
    <source>
        <dbReference type="SAM" id="Phobius"/>
    </source>
</evidence>
<dbReference type="GO" id="GO:0016020">
    <property type="term" value="C:membrane"/>
    <property type="evidence" value="ECO:0007669"/>
    <property type="project" value="UniProtKB-SubCell"/>
</dbReference>
<feature type="domain" description="Peptidase S54 rhomboid" evidence="9">
    <location>
        <begin position="382"/>
        <end position="517"/>
    </location>
</feature>
<feature type="transmembrane region" description="Helical" evidence="8">
    <location>
        <begin position="46"/>
        <end position="64"/>
    </location>
</feature>
<feature type="transmembrane region" description="Helical" evidence="8">
    <location>
        <begin position="85"/>
        <end position="104"/>
    </location>
</feature>
<feature type="transmembrane region" description="Helical" evidence="8">
    <location>
        <begin position="384"/>
        <end position="412"/>
    </location>
</feature>
<dbReference type="InterPro" id="IPR022764">
    <property type="entry name" value="Peptidase_S54_rhomboid_dom"/>
</dbReference>
<evidence type="ECO:0000256" key="3">
    <source>
        <dbReference type="ARBA" id="ARBA00022692"/>
    </source>
</evidence>
<dbReference type="EMBL" id="FRBL01000001">
    <property type="protein sequence ID" value="SHK83949.1"/>
    <property type="molecule type" value="Genomic_DNA"/>
</dbReference>
<evidence type="ECO:0000313" key="10">
    <source>
        <dbReference type="EMBL" id="SHK83949.1"/>
    </source>
</evidence>
<evidence type="ECO:0000256" key="4">
    <source>
        <dbReference type="ARBA" id="ARBA00022801"/>
    </source>
</evidence>
<keyword evidence="6 8" id="KW-0472">Membrane</keyword>
<evidence type="ECO:0000256" key="5">
    <source>
        <dbReference type="ARBA" id="ARBA00022989"/>
    </source>
</evidence>
<keyword evidence="4" id="KW-0378">Hydrolase</keyword>
<reference evidence="10 11" key="1">
    <citation type="submission" date="2016-11" db="EMBL/GenBank/DDBJ databases">
        <authorList>
            <person name="Jaros S."/>
            <person name="Januszkiewicz K."/>
            <person name="Wedrychowicz H."/>
        </authorList>
    </citation>
    <scope>NUCLEOTIDE SEQUENCE [LARGE SCALE GENOMIC DNA]</scope>
    <source>
        <strain evidence="10 11">DSM 27406</strain>
    </source>
</reference>
<feature type="transmembrane region" description="Helical" evidence="8">
    <location>
        <begin position="500"/>
        <end position="520"/>
    </location>
</feature>
<keyword evidence="5 8" id="KW-1133">Transmembrane helix</keyword>
<feature type="transmembrane region" description="Helical" evidence="8">
    <location>
        <begin position="478"/>
        <end position="494"/>
    </location>
</feature>
<dbReference type="PANTHER" id="PTHR43731:SF14">
    <property type="entry name" value="PRESENILIN-ASSOCIATED RHOMBOID-LIKE PROTEIN, MITOCHONDRIAL"/>
    <property type="match status" value="1"/>
</dbReference>
<dbReference type="OrthoDB" id="9778341at2"/>
<dbReference type="Gene3D" id="1.20.1540.10">
    <property type="entry name" value="Rhomboid-like"/>
    <property type="match status" value="1"/>
</dbReference>
<sequence>MDQLKEKLRVFVWPYLIVALSFLLLYSACHWLFFIRMELFAADQDVLNYWAPMGLAWIPVLLFFRERLLKLQLRNPENKVFLIQMYLWLAISVPTVLAQTYLIAATGKLTNLQVISDITKLPPTKYYHLSQTYIDKANAGVVNDAEISGKLNEDFKMYLYVVLPIFDKPADTSSHKTVAWYALKYSKTVSNKLSPEQKEKEFRQFANESQHKFDRLEVNNFSYLEKVPGGQDKDAWLAAIHENKPFAGSGSILLQPQSGDFTQHTPSILWTILAFILAFVIWAAIIIYTKIKPREQPYGNDWHTPHTADHGHAHTETRQRPVPPQQPSFFKPHKGYYVTPALMYLNIGVYLLMVVSGLGVMAFRADDLLHWGANYRPYTINGQWWRLLTSTFLHGGLVHMASNMFGLVFAGAFLEPLLGGKRLLIAYLTAGIVASAASIAWHPDTVSVGASGAIFGLFGMCVVFLAKAYKNEYAKRQLYNILMLIGYNLLWGLSGGIDNAAHIGGLISGMLVGLILHPGVKRRILEMQKGEPLDEENLD</sequence>
<dbReference type="AlphaFoldDB" id="A0A1M6VR55"/>
<evidence type="ECO:0000256" key="7">
    <source>
        <dbReference type="SAM" id="MobiDB-lite"/>
    </source>
</evidence>
<organism evidence="10 11">
    <name type="scientific">Chitinophaga jiangningensis</name>
    <dbReference type="NCBI Taxonomy" id="1419482"/>
    <lineage>
        <taxon>Bacteria</taxon>
        <taxon>Pseudomonadati</taxon>
        <taxon>Bacteroidota</taxon>
        <taxon>Chitinophagia</taxon>
        <taxon>Chitinophagales</taxon>
        <taxon>Chitinophagaceae</taxon>
        <taxon>Chitinophaga</taxon>
    </lineage>
</organism>
<dbReference type="RefSeq" id="WP_073077366.1">
    <property type="nucleotide sequence ID" value="NZ_FRBL01000001.1"/>
</dbReference>
<evidence type="ECO:0000259" key="9">
    <source>
        <dbReference type="Pfam" id="PF01694"/>
    </source>
</evidence>
<feature type="transmembrane region" description="Helical" evidence="8">
    <location>
        <begin position="341"/>
        <end position="364"/>
    </location>
</feature>
<proteinExistence type="inferred from homology"/>
<dbReference type="SUPFAM" id="SSF144091">
    <property type="entry name" value="Rhomboid-like"/>
    <property type="match status" value="1"/>
</dbReference>
<feature type="transmembrane region" description="Helical" evidence="8">
    <location>
        <begin position="448"/>
        <end position="466"/>
    </location>
</feature>
<keyword evidence="3 8" id="KW-0812">Transmembrane</keyword>
<evidence type="ECO:0000256" key="1">
    <source>
        <dbReference type="ARBA" id="ARBA00004141"/>
    </source>
</evidence>
<accession>A0A1M6VR55</accession>
<feature type="transmembrane region" description="Helical" evidence="8">
    <location>
        <begin position="424"/>
        <end position="442"/>
    </location>
</feature>
<dbReference type="PANTHER" id="PTHR43731">
    <property type="entry name" value="RHOMBOID PROTEASE"/>
    <property type="match status" value="1"/>
</dbReference>
<dbReference type="GO" id="GO:0004252">
    <property type="term" value="F:serine-type endopeptidase activity"/>
    <property type="evidence" value="ECO:0007669"/>
    <property type="project" value="InterPro"/>
</dbReference>
<evidence type="ECO:0000256" key="6">
    <source>
        <dbReference type="ARBA" id="ARBA00023136"/>
    </source>
</evidence>
<name>A0A1M6VR55_9BACT</name>
<gene>
    <name evidence="10" type="ORF">SAMN05444266_101325</name>
</gene>
<dbReference type="InterPro" id="IPR035952">
    <property type="entry name" value="Rhomboid-like_sf"/>
</dbReference>
<evidence type="ECO:0000256" key="2">
    <source>
        <dbReference type="ARBA" id="ARBA00009045"/>
    </source>
</evidence>
<comment type="similarity">
    <text evidence="2">Belongs to the peptidase S54 family.</text>
</comment>
<feature type="transmembrane region" description="Helical" evidence="8">
    <location>
        <begin position="12"/>
        <end position="34"/>
    </location>
</feature>
<dbReference type="Pfam" id="PF01694">
    <property type="entry name" value="Rhomboid"/>
    <property type="match status" value="1"/>
</dbReference>
<evidence type="ECO:0000313" key="11">
    <source>
        <dbReference type="Proteomes" id="UP000184420"/>
    </source>
</evidence>